<accession>A0A6G1K3W1</accession>
<evidence type="ECO:0000313" key="3">
    <source>
        <dbReference type="Proteomes" id="UP000799428"/>
    </source>
</evidence>
<dbReference type="PANTHER" id="PTHR43863:SF2">
    <property type="entry name" value="MALTASE-GLUCOAMYLASE"/>
    <property type="match status" value="1"/>
</dbReference>
<dbReference type="OrthoDB" id="10070917at2759"/>
<keyword evidence="2" id="KW-0378">Hydrolase</keyword>
<dbReference type="GO" id="GO:0016787">
    <property type="term" value="F:hydrolase activity"/>
    <property type="evidence" value="ECO:0007669"/>
    <property type="project" value="UniProtKB-KW"/>
</dbReference>
<sequence length="61" mass="6632">MTSNLHADLTPYIKSYAYAASITGIPIIRALFLETPADAKTWEVPDSYFFGAELLVAPVVA</sequence>
<dbReference type="Gene3D" id="2.60.40.1180">
    <property type="entry name" value="Golgi alpha-mannosidase II"/>
    <property type="match status" value="1"/>
</dbReference>
<evidence type="ECO:0000259" key="1">
    <source>
        <dbReference type="Pfam" id="PF21365"/>
    </source>
</evidence>
<dbReference type="InterPro" id="IPR048395">
    <property type="entry name" value="Glyco_hydro_31_C"/>
</dbReference>
<dbReference type="PANTHER" id="PTHR43863">
    <property type="entry name" value="HYDROLASE, PUTATIVE (AFU_ORTHOLOGUE AFUA_1G03140)-RELATED"/>
    <property type="match status" value="1"/>
</dbReference>
<proteinExistence type="predicted"/>
<dbReference type="SUPFAM" id="SSF51011">
    <property type="entry name" value="Glycosyl hydrolase domain"/>
    <property type="match status" value="1"/>
</dbReference>
<evidence type="ECO:0000313" key="2">
    <source>
        <dbReference type="EMBL" id="KAF2707556.1"/>
    </source>
</evidence>
<dbReference type="EMBL" id="MU005773">
    <property type="protein sequence ID" value="KAF2707556.1"/>
    <property type="molecule type" value="Genomic_DNA"/>
</dbReference>
<dbReference type="InterPro" id="IPR013780">
    <property type="entry name" value="Glyco_hydro_b"/>
</dbReference>
<dbReference type="InterPro" id="IPR051816">
    <property type="entry name" value="Glycosyl_Hydrolase_31"/>
</dbReference>
<feature type="domain" description="Glycosyl hydrolase family 31 C-terminal" evidence="1">
    <location>
        <begin position="24"/>
        <end position="60"/>
    </location>
</feature>
<dbReference type="Pfam" id="PF21365">
    <property type="entry name" value="Glyco_hydro_31_3rd"/>
    <property type="match status" value="1"/>
</dbReference>
<organism evidence="2 3">
    <name type="scientific">Pleomassaria siparia CBS 279.74</name>
    <dbReference type="NCBI Taxonomy" id="1314801"/>
    <lineage>
        <taxon>Eukaryota</taxon>
        <taxon>Fungi</taxon>
        <taxon>Dikarya</taxon>
        <taxon>Ascomycota</taxon>
        <taxon>Pezizomycotina</taxon>
        <taxon>Dothideomycetes</taxon>
        <taxon>Pleosporomycetidae</taxon>
        <taxon>Pleosporales</taxon>
        <taxon>Pleomassariaceae</taxon>
        <taxon>Pleomassaria</taxon>
    </lineage>
</organism>
<gene>
    <name evidence="2" type="ORF">K504DRAFT_458044</name>
</gene>
<keyword evidence="3" id="KW-1185">Reference proteome</keyword>
<protein>
    <submittedName>
        <fullName evidence="2">Glycoside hydrolase</fullName>
    </submittedName>
</protein>
<dbReference type="AlphaFoldDB" id="A0A6G1K3W1"/>
<reference evidence="2" key="1">
    <citation type="journal article" date="2020" name="Stud. Mycol.">
        <title>101 Dothideomycetes genomes: a test case for predicting lifestyles and emergence of pathogens.</title>
        <authorList>
            <person name="Haridas S."/>
            <person name="Albert R."/>
            <person name="Binder M."/>
            <person name="Bloem J."/>
            <person name="Labutti K."/>
            <person name="Salamov A."/>
            <person name="Andreopoulos B."/>
            <person name="Baker S."/>
            <person name="Barry K."/>
            <person name="Bills G."/>
            <person name="Bluhm B."/>
            <person name="Cannon C."/>
            <person name="Castanera R."/>
            <person name="Culley D."/>
            <person name="Daum C."/>
            <person name="Ezra D."/>
            <person name="Gonzalez J."/>
            <person name="Henrissat B."/>
            <person name="Kuo A."/>
            <person name="Liang C."/>
            <person name="Lipzen A."/>
            <person name="Lutzoni F."/>
            <person name="Magnuson J."/>
            <person name="Mondo S."/>
            <person name="Nolan M."/>
            <person name="Ohm R."/>
            <person name="Pangilinan J."/>
            <person name="Park H.-J."/>
            <person name="Ramirez L."/>
            <person name="Alfaro M."/>
            <person name="Sun H."/>
            <person name="Tritt A."/>
            <person name="Yoshinaga Y."/>
            <person name="Zwiers L.-H."/>
            <person name="Turgeon B."/>
            <person name="Goodwin S."/>
            <person name="Spatafora J."/>
            <person name="Crous P."/>
            <person name="Grigoriev I."/>
        </authorList>
    </citation>
    <scope>NUCLEOTIDE SEQUENCE</scope>
    <source>
        <strain evidence="2">CBS 279.74</strain>
    </source>
</reference>
<name>A0A6G1K3W1_9PLEO</name>
<dbReference type="Proteomes" id="UP000799428">
    <property type="component" value="Unassembled WGS sequence"/>
</dbReference>